<evidence type="ECO:0000259" key="9">
    <source>
        <dbReference type="PROSITE" id="PS50109"/>
    </source>
</evidence>
<dbReference type="SUPFAM" id="SSF55781">
    <property type="entry name" value="GAF domain-like"/>
    <property type="match status" value="1"/>
</dbReference>
<dbReference type="SMART" id="SM00387">
    <property type="entry name" value="HATPase_c"/>
    <property type="match status" value="1"/>
</dbReference>
<dbReference type="Proteomes" id="UP000183769">
    <property type="component" value="Unassembled WGS sequence"/>
</dbReference>
<sequence>MLTGAEWVFAYALQLSSTTLSQKIFWVQFEFIGVVLLPLIWFGYVLWYTGRDSWFTPRVFGPLGAFAVGFLLLLVTNESHHLVYQSFQLTMIDSLAIFDPTYGPAFWLYLVYADGLLLVTLGLLASTFVHTRGVFRWQISVLFIFALVPGIAGILYVTGNNPLPGLNIAALSNIVTAFAGGISLARFKWMDVTPVARDTAFDAMNEIVLVLDSDCRLVDMNASAGFLLGEPRKTVIGTPVTDHIPELESIVADLPAASARRELTISTDDGDSVFEVTVSPIEEVPGNDNGYTILLHDITARKRAEDRLRTQSTRLERLHSVAQELAAAHSTERVYELAVSGAIDVLDCDEVRISAVENEYFVPQASSGNTALEECGPMPVDAGYAGHSYSTGTILVVDDLTHIRGVSTDSSNQSQSPDFSPPAPSIPDERTQESEGTNSDGDEYRSLLSAPVGEYGVVQAFSVAPEAFDDRDQQIIDLLLSHVETALERVAVEDELRAERDRLDEFASVVSHDLRNPLNVADGRVRLAAEEQDGENEHLEAAIRALTKMTELIDDMLTLAREGRTIGETESVRLERLVTEAWDSVDTHDASLSVDDSLPTLEADRSRLRELFENLFRNAIEHGGRDVTVTVGALESGFYVADDGPGIPEDEWSTVFESGYSTAAGGTGFGLAIVERIADAHGWDVSIRESTSGGARFEFTDQETVYQHTPPDHPTEKR</sequence>
<dbReference type="Pfam" id="PF08448">
    <property type="entry name" value="PAS_4"/>
    <property type="match status" value="1"/>
</dbReference>
<keyword evidence="6" id="KW-0902">Two-component regulatory system</keyword>
<dbReference type="InterPro" id="IPR003594">
    <property type="entry name" value="HATPase_dom"/>
</dbReference>
<evidence type="ECO:0000313" key="11">
    <source>
        <dbReference type="EMBL" id="SFP98195.1"/>
    </source>
</evidence>
<dbReference type="InterPro" id="IPR005467">
    <property type="entry name" value="His_kinase_dom"/>
</dbReference>
<feature type="transmembrane region" description="Helical" evidence="8">
    <location>
        <begin position="106"/>
        <end position="129"/>
    </location>
</feature>
<dbReference type="PROSITE" id="PS50109">
    <property type="entry name" value="HIS_KIN"/>
    <property type="match status" value="1"/>
</dbReference>
<name>A0A1I5USF3_9EURY</name>
<feature type="domain" description="PAC" evidence="10">
    <location>
        <begin position="259"/>
        <end position="310"/>
    </location>
</feature>
<evidence type="ECO:0000256" key="8">
    <source>
        <dbReference type="SAM" id="Phobius"/>
    </source>
</evidence>
<dbReference type="InterPro" id="IPR036097">
    <property type="entry name" value="HisK_dim/P_sf"/>
</dbReference>
<dbReference type="CDD" id="cd00082">
    <property type="entry name" value="HisKA"/>
    <property type="match status" value="1"/>
</dbReference>
<evidence type="ECO:0000256" key="2">
    <source>
        <dbReference type="ARBA" id="ARBA00012438"/>
    </source>
</evidence>
<comment type="catalytic activity">
    <reaction evidence="1">
        <text>ATP + protein L-histidine = ADP + protein N-phospho-L-histidine.</text>
        <dbReference type="EC" id="2.7.13.3"/>
    </reaction>
</comment>
<organism evidence="11 12">
    <name type="scientific">Halolamina pelagica</name>
    <dbReference type="NCBI Taxonomy" id="699431"/>
    <lineage>
        <taxon>Archaea</taxon>
        <taxon>Methanobacteriati</taxon>
        <taxon>Methanobacteriota</taxon>
        <taxon>Stenosarchaea group</taxon>
        <taxon>Halobacteria</taxon>
        <taxon>Halobacteriales</taxon>
        <taxon>Haloferacaceae</taxon>
    </lineage>
</organism>
<dbReference type="PANTHER" id="PTHR43711:SF1">
    <property type="entry name" value="HISTIDINE KINASE 1"/>
    <property type="match status" value="1"/>
</dbReference>
<protein>
    <recommendedName>
        <fullName evidence="2">histidine kinase</fullName>
        <ecNumber evidence="2">2.7.13.3</ecNumber>
    </recommendedName>
</protein>
<dbReference type="InterPro" id="IPR004358">
    <property type="entry name" value="Sig_transdc_His_kin-like_C"/>
</dbReference>
<feature type="transmembrane region" description="Helical" evidence="8">
    <location>
        <begin position="141"/>
        <end position="159"/>
    </location>
</feature>
<dbReference type="EMBL" id="FOXI01000014">
    <property type="protein sequence ID" value="SFP98195.1"/>
    <property type="molecule type" value="Genomic_DNA"/>
</dbReference>
<dbReference type="Pfam" id="PF02518">
    <property type="entry name" value="HATPase_c"/>
    <property type="match status" value="1"/>
</dbReference>
<dbReference type="InterPro" id="IPR013656">
    <property type="entry name" value="PAS_4"/>
</dbReference>
<keyword evidence="4" id="KW-0808">Transferase</keyword>
<dbReference type="PROSITE" id="PS50113">
    <property type="entry name" value="PAC"/>
    <property type="match status" value="1"/>
</dbReference>
<feature type="compositionally biased region" description="Polar residues" evidence="7">
    <location>
        <begin position="407"/>
        <end position="418"/>
    </location>
</feature>
<dbReference type="InterPro" id="IPR031621">
    <property type="entry name" value="HisKA_7TM"/>
</dbReference>
<dbReference type="SUPFAM" id="SSF55874">
    <property type="entry name" value="ATPase domain of HSP90 chaperone/DNA topoisomerase II/histidine kinase"/>
    <property type="match status" value="1"/>
</dbReference>
<dbReference type="EC" id="2.7.13.3" evidence="2"/>
<dbReference type="Gene3D" id="3.30.450.40">
    <property type="match status" value="1"/>
</dbReference>
<evidence type="ECO:0000313" key="12">
    <source>
        <dbReference type="Proteomes" id="UP000183769"/>
    </source>
</evidence>
<keyword evidence="3" id="KW-0597">Phosphoprotein</keyword>
<keyword evidence="8" id="KW-1133">Transmembrane helix</keyword>
<dbReference type="InterPro" id="IPR050736">
    <property type="entry name" value="Sensor_HK_Regulatory"/>
</dbReference>
<dbReference type="InterPro" id="IPR003661">
    <property type="entry name" value="HisK_dim/P_dom"/>
</dbReference>
<evidence type="ECO:0000256" key="6">
    <source>
        <dbReference type="ARBA" id="ARBA00023012"/>
    </source>
</evidence>
<keyword evidence="5" id="KW-0418">Kinase</keyword>
<feature type="domain" description="Histidine kinase" evidence="9">
    <location>
        <begin position="509"/>
        <end position="705"/>
    </location>
</feature>
<evidence type="ECO:0000256" key="1">
    <source>
        <dbReference type="ARBA" id="ARBA00000085"/>
    </source>
</evidence>
<keyword evidence="12" id="KW-1185">Reference proteome</keyword>
<dbReference type="CDD" id="cd00075">
    <property type="entry name" value="HATPase"/>
    <property type="match status" value="1"/>
</dbReference>
<keyword evidence="8" id="KW-0812">Transmembrane</keyword>
<evidence type="ECO:0000259" key="10">
    <source>
        <dbReference type="PROSITE" id="PS50113"/>
    </source>
</evidence>
<feature type="transmembrane region" description="Helical" evidence="8">
    <location>
        <begin position="59"/>
        <end position="76"/>
    </location>
</feature>
<dbReference type="GO" id="GO:0000155">
    <property type="term" value="F:phosphorelay sensor kinase activity"/>
    <property type="evidence" value="ECO:0007669"/>
    <property type="project" value="InterPro"/>
</dbReference>
<feature type="transmembrane region" description="Helical" evidence="8">
    <location>
        <begin position="24"/>
        <end position="47"/>
    </location>
</feature>
<dbReference type="Gene3D" id="3.30.450.20">
    <property type="entry name" value="PAS domain"/>
    <property type="match status" value="1"/>
</dbReference>
<dbReference type="InterPro" id="IPR000014">
    <property type="entry name" value="PAS"/>
</dbReference>
<dbReference type="SMART" id="SM00388">
    <property type="entry name" value="HisKA"/>
    <property type="match status" value="1"/>
</dbReference>
<dbReference type="AlphaFoldDB" id="A0A1I5USF3"/>
<evidence type="ECO:0000256" key="5">
    <source>
        <dbReference type="ARBA" id="ARBA00022777"/>
    </source>
</evidence>
<dbReference type="PRINTS" id="PR00344">
    <property type="entry name" value="BCTRLSENSOR"/>
</dbReference>
<dbReference type="InterPro" id="IPR035965">
    <property type="entry name" value="PAS-like_dom_sf"/>
</dbReference>
<dbReference type="NCBIfam" id="TIGR00229">
    <property type="entry name" value="sensory_box"/>
    <property type="match status" value="1"/>
</dbReference>
<dbReference type="CDD" id="cd00130">
    <property type="entry name" value="PAS"/>
    <property type="match status" value="1"/>
</dbReference>
<reference evidence="12" key="1">
    <citation type="submission" date="2016-10" db="EMBL/GenBank/DDBJ databases">
        <authorList>
            <person name="Varghese N."/>
            <person name="Submissions S."/>
        </authorList>
    </citation>
    <scope>NUCLEOTIDE SEQUENCE [LARGE SCALE GENOMIC DNA]</scope>
    <source>
        <strain evidence="12">CGMCC 1.10329</strain>
    </source>
</reference>
<dbReference type="SUPFAM" id="SSF47384">
    <property type="entry name" value="Homodimeric domain of signal transducing histidine kinase"/>
    <property type="match status" value="1"/>
</dbReference>
<dbReference type="SUPFAM" id="SSF55785">
    <property type="entry name" value="PYP-like sensor domain (PAS domain)"/>
    <property type="match status" value="1"/>
</dbReference>
<keyword evidence="8" id="KW-0472">Membrane</keyword>
<dbReference type="Pfam" id="PF00512">
    <property type="entry name" value="HisKA"/>
    <property type="match status" value="1"/>
</dbReference>
<dbReference type="Gene3D" id="3.30.565.10">
    <property type="entry name" value="Histidine kinase-like ATPase, C-terminal domain"/>
    <property type="match status" value="1"/>
</dbReference>
<dbReference type="Pfam" id="PF16927">
    <property type="entry name" value="HisKA_7TM"/>
    <property type="match status" value="1"/>
</dbReference>
<proteinExistence type="predicted"/>
<feature type="region of interest" description="Disordered" evidence="7">
    <location>
        <begin position="406"/>
        <end position="445"/>
    </location>
</feature>
<evidence type="ECO:0000256" key="7">
    <source>
        <dbReference type="SAM" id="MobiDB-lite"/>
    </source>
</evidence>
<dbReference type="PANTHER" id="PTHR43711">
    <property type="entry name" value="TWO-COMPONENT HISTIDINE KINASE"/>
    <property type="match status" value="1"/>
</dbReference>
<evidence type="ECO:0000256" key="4">
    <source>
        <dbReference type="ARBA" id="ARBA00022679"/>
    </source>
</evidence>
<evidence type="ECO:0000256" key="3">
    <source>
        <dbReference type="ARBA" id="ARBA00022553"/>
    </source>
</evidence>
<dbReference type="Gene3D" id="1.10.287.130">
    <property type="match status" value="1"/>
</dbReference>
<dbReference type="InterPro" id="IPR029016">
    <property type="entry name" value="GAF-like_dom_sf"/>
</dbReference>
<accession>A0A1I5USF3</accession>
<gene>
    <name evidence="11" type="ORF">SAMN05216277_11436</name>
</gene>
<dbReference type="InterPro" id="IPR000700">
    <property type="entry name" value="PAS-assoc_C"/>
</dbReference>
<dbReference type="InterPro" id="IPR036890">
    <property type="entry name" value="HATPase_C_sf"/>
</dbReference>